<proteinExistence type="inferred from homology"/>
<evidence type="ECO:0000256" key="2">
    <source>
        <dbReference type="ARBA" id="ARBA00022679"/>
    </source>
</evidence>
<evidence type="ECO:0000256" key="9">
    <source>
        <dbReference type="SAM" id="MobiDB-lite"/>
    </source>
</evidence>
<feature type="compositionally biased region" description="Basic residues" evidence="9">
    <location>
        <begin position="419"/>
        <end position="430"/>
    </location>
</feature>
<comment type="catalytic activity">
    <reaction evidence="7">
        <text>RNA(n) + ATP = RNA(n)-3'-adenine ribonucleotide + diphosphate</text>
        <dbReference type="Rhea" id="RHEA:11332"/>
        <dbReference type="Rhea" id="RHEA-COMP:14527"/>
        <dbReference type="Rhea" id="RHEA-COMP:17347"/>
        <dbReference type="ChEBI" id="CHEBI:30616"/>
        <dbReference type="ChEBI" id="CHEBI:33019"/>
        <dbReference type="ChEBI" id="CHEBI:140395"/>
        <dbReference type="ChEBI" id="CHEBI:173115"/>
        <dbReference type="EC" id="2.7.7.19"/>
    </reaction>
</comment>
<reference evidence="13 14" key="1">
    <citation type="submission" date="2019-07" db="EMBL/GenBank/DDBJ databases">
        <title>The pathways for chlorine oxyanion respiration interact through the shared metabolite chlorate.</title>
        <authorList>
            <person name="Barnum T.P."/>
            <person name="Cheng Y."/>
            <person name="Hill K.A."/>
            <person name="Lucas L.N."/>
            <person name="Carlson H.K."/>
            <person name="Coates J.D."/>
        </authorList>
    </citation>
    <scope>NUCLEOTIDE SEQUENCE [LARGE SCALE GENOMIC DNA]</scope>
    <source>
        <strain evidence="13">BK-3</strain>
    </source>
</reference>
<evidence type="ECO:0000256" key="8">
    <source>
        <dbReference type="RuleBase" id="RU003953"/>
    </source>
</evidence>
<feature type="region of interest" description="Disordered" evidence="9">
    <location>
        <begin position="404"/>
        <end position="436"/>
    </location>
</feature>
<feature type="domain" description="Polymerase A arginine-rich C-terminal" evidence="11">
    <location>
        <begin position="311"/>
        <end position="428"/>
    </location>
</feature>
<evidence type="ECO:0000259" key="11">
    <source>
        <dbReference type="Pfam" id="PF12626"/>
    </source>
</evidence>
<dbReference type="GO" id="GO:1990817">
    <property type="term" value="F:poly(A) RNA polymerase activity"/>
    <property type="evidence" value="ECO:0007669"/>
    <property type="project" value="UniProtKB-UniRule"/>
</dbReference>
<dbReference type="EC" id="2.7.7.19" evidence="7"/>
<keyword evidence="13" id="KW-0548">Nucleotidyltransferase</keyword>
<dbReference type="FunFam" id="3.30.460.10:FF:000035">
    <property type="entry name" value="Poly(A) polymerase I"/>
    <property type="match status" value="1"/>
</dbReference>
<dbReference type="PANTHER" id="PTHR43051:SF1">
    <property type="entry name" value="POLYNUCLEOTIDE ADENYLYLTRANSFERASE FAMILY PROTEIN"/>
    <property type="match status" value="1"/>
</dbReference>
<dbReference type="GO" id="GO:0005524">
    <property type="term" value="F:ATP binding"/>
    <property type="evidence" value="ECO:0007669"/>
    <property type="project" value="UniProtKB-UniRule"/>
</dbReference>
<feature type="domain" description="Poly A polymerase head" evidence="10">
    <location>
        <begin position="41"/>
        <end position="167"/>
    </location>
</feature>
<feature type="active site" evidence="7">
    <location>
        <position position="60"/>
    </location>
</feature>
<evidence type="ECO:0000256" key="4">
    <source>
        <dbReference type="ARBA" id="ARBA00022840"/>
    </source>
</evidence>
<name>A0A558CZN8_9GAMM</name>
<feature type="active site" evidence="7">
    <location>
        <position position="136"/>
    </location>
</feature>
<keyword evidence="3 7" id="KW-0547">Nucleotide-binding</keyword>
<comment type="caution">
    <text evidence="13">The sequence shown here is derived from an EMBL/GenBank/DDBJ whole genome shotgun (WGS) entry which is preliminary data.</text>
</comment>
<dbReference type="GO" id="GO:0043633">
    <property type="term" value="P:polyadenylation-dependent RNA catabolic process"/>
    <property type="evidence" value="ECO:0007669"/>
    <property type="project" value="InterPro"/>
</dbReference>
<protein>
    <recommendedName>
        <fullName evidence="7">Poly(A) polymerase I</fullName>
        <shortName evidence="7">PAP I</shortName>
        <ecNumber evidence="7">2.7.7.19</ecNumber>
    </recommendedName>
</protein>
<accession>A0A558CZN8</accession>
<dbReference type="Pfam" id="PF12627">
    <property type="entry name" value="PolyA_pol_RNAbd"/>
    <property type="match status" value="1"/>
</dbReference>
<keyword evidence="1 7" id="KW-0507">mRNA processing</keyword>
<evidence type="ECO:0000256" key="6">
    <source>
        <dbReference type="ARBA" id="ARBA00023163"/>
    </source>
</evidence>
<gene>
    <name evidence="7 13" type="primary">pcnB</name>
    <name evidence="13" type="ORF">FHK82_10615</name>
</gene>
<keyword evidence="4 7" id="KW-0067">ATP-binding</keyword>
<evidence type="ECO:0000256" key="7">
    <source>
        <dbReference type="HAMAP-Rule" id="MF_00957"/>
    </source>
</evidence>
<dbReference type="InterPro" id="IPR043519">
    <property type="entry name" value="NT_sf"/>
</dbReference>
<sequence>MDKIATPHIISRSDHNISRANISEHATKVLYRLKNAGYQSYLVGGGVRDLLLGREPKDFDVATDATPEQVKEVFRNCRLIGRRFRLAHVHFGRDIIEVATFRSMQDESQGDRETENGMLVRDNIYGSIEEDALRRDFTINALYYNIDDFSVVDYAGGLDDLRAGMLRLLGDPETRYREDPVRMLRAVRFSAKLGFMINPACEKPLFELGDLLQSVPAARLFEEVLKLFMAGVALETFEKLRHYGLFGELFPQTEKSLSHEDHEFPITFVNRGLKNTDIRISEGKPVTPAFLFAVLLWEPVRLLAKRLIAAGDSPLQAMQEAGTDILMRQLDRVSIPKRFSIPMREIWNLQHRFEQRAGKRPHRLLTHPRFRAAYDFLLLRAESGEADQELADWWTRFQETEGEERNQLIRQANSTGEKPRRRRRRKRRVAKPADPE</sequence>
<dbReference type="AlphaFoldDB" id="A0A558CZN8"/>
<dbReference type="InterPro" id="IPR002646">
    <property type="entry name" value="PolA_pol_head_dom"/>
</dbReference>
<dbReference type="GO" id="GO:0006397">
    <property type="term" value="P:mRNA processing"/>
    <property type="evidence" value="ECO:0007669"/>
    <property type="project" value="UniProtKB-KW"/>
</dbReference>
<dbReference type="InterPro" id="IPR052191">
    <property type="entry name" value="tRNA_ntf/polyA_polymerase_I"/>
</dbReference>
<dbReference type="GO" id="GO:0003723">
    <property type="term" value="F:RNA binding"/>
    <property type="evidence" value="ECO:0007669"/>
    <property type="project" value="UniProtKB-UniRule"/>
</dbReference>
<dbReference type="Gene3D" id="1.10.3090.10">
    <property type="entry name" value="cca-adding enzyme, domain 2"/>
    <property type="match status" value="1"/>
</dbReference>
<dbReference type="Pfam" id="PF01743">
    <property type="entry name" value="PolyA_pol"/>
    <property type="match status" value="1"/>
</dbReference>
<keyword evidence="6 7" id="KW-0804">Transcription</keyword>
<dbReference type="PANTHER" id="PTHR43051">
    <property type="entry name" value="POLYNUCLEOTIDE ADENYLYLTRANSFERASE FAMILY PROTEIN"/>
    <property type="match status" value="1"/>
</dbReference>
<dbReference type="EMBL" id="VMRY01000042">
    <property type="protein sequence ID" value="TVT54234.1"/>
    <property type="molecule type" value="Genomic_DNA"/>
</dbReference>
<dbReference type="InterPro" id="IPR010206">
    <property type="entry name" value="PolA_pol_I"/>
</dbReference>
<dbReference type="SUPFAM" id="SSF81301">
    <property type="entry name" value="Nucleotidyltransferase"/>
    <property type="match status" value="1"/>
</dbReference>
<evidence type="ECO:0000259" key="10">
    <source>
        <dbReference type="Pfam" id="PF01743"/>
    </source>
</evidence>
<organism evidence="13 14">
    <name type="scientific">Sedimenticola thiotaurini</name>
    <dbReference type="NCBI Taxonomy" id="1543721"/>
    <lineage>
        <taxon>Bacteria</taxon>
        <taxon>Pseudomonadati</taxon>
        <taxon>Pseudomonadota</taxon>
        <taxon>Gammaproteobacteria</taxon>
        <taxon>Chromatiales</taxon>
        <taxon>Sedimenticolaceae</taxon>
        <taxon>Sedimenticola</taxon>
    </lineage>
</organism>
<dbReference type="Pfam" id="PF12626">
    <property type="entry name" value="PolyA_pol_arg_C"/>
    <property type="match status" value="1"/>
</dbReference>
<evidence type="ECO:0000256" key="3">
    <source>
        <dbReference type="ARBA" id="ARBA00022741"/>
    </source>
</evidence>
<feature type="domain" description="tRNA nucleotidyltransferase/poly(A) polymerase RNA and SrmB- binding" evidence="12">
    <location>
        <begin position="194"/>
        <end position="255"/>
    </location>
</feature>
<keyword evidence="5 7" id="KW-0694">RNA-binding</keyword>
<evidence type="ECO:0000256" key="5">
    <source>
        <dbReference type="ARBA" id="ARBA00022884"/>
    </source>
</evidence>
<dbReference type="STRING" id="1543721.AAY24_02320"/>
<dbReference type="CDD" id="cd05398">
    <property type="entry name" value="NT_ClassII-CCAase"/>
    <property type="match status" value="1"/>
</dbReference>
<dbReference type="InterPro" id="IPR032828">
    <property type="entry name" value="PolyA_RNA-bd"/>
</dbReference>
<evidence type="ECO:0000313" key="13">
    <source>
        <dbReference type="EMBL" id="TVT54234.1"/>
    </source>
</evidence>
<comment type="function">
    <text evidence="7">Adds poly(A) tail to the 3' end of many RNAs, which usually targets these RNAs for decay. Plays a significant role in the global control of gene expression, through influencing the rate of transcript degradation, and in the general RNA quality control.</text>
</comment>
<dbReference type="Proteomes" id="UP000317355">
    <property type="component" value="Unassembled WGS sequence"/>
</dbReference>
<dbReference type="Gene3D" id="3.30.460.10">
    <property type="entry name" value="Beta Polymerase, domain 2"/>
    <property type="match status" value="1"/>
</dbReference>
<evidence type="ECO:0000256" key="1">
    <source>
        <dbReference type="ARBA" id="ARBA00022664"/>
    </source>
</evidence>
<keyword evidence="2 7" id="KW-0808">Transferase</keyword>
<evidence type="ECO:0000313" key="14">
    <source>
        <dbReference type="Proteomes" id="UP000317355"/>
    </source>
</evidence>
<evidence type="ECO:0000259" key="12">
    <source>
        <dbReference type="Pfam" id="PF12627"/>
    </source>
</evidence>
<dbReference type="SUPFAM" id="SSF81891">
    <property type="entry name" value="Poly A polymerase C-terminal region-like"/>
    <property type="match status" value="1"/>
</dbReference>
<dbReference type="InterPro" id="IPR025866">
    <property type="entry name" value="PolyA_pol_arg_C_dom"/>
</dbReference>
<dbReference type="NCBIfam" id="TIGR01942">
    <property type="entry name" value="pcnB"/>
    <property type="match status" value="1"/>
</dbReference>
<feature type="active site" evidence="7">
    <location>
        <position position="58"/>
    </location>
</feature>
<comment type="similarity">
    <text evidence="7 8">Belongs to the tRNA nucleotidyltransferase/poly(A) polymerase family.</text>
</comment>
<dbReference type="HAMAP" id="MF_00957">
    <property type="entry name" value="PolyA_pol"/>
    <property type="match status" value="1"/>
</dbReference>